<organism evidence="2 4">
    <name type="scientific">Acinetobacter courvalinii</name>
    <dbReference type="NCBI Taxonomy" id="280147"/>
    <lineage>
        <taxon>Bacteria</taxon>
        <taxon>Pseudomonadati</taxon>
        <taxon>Pseudomonadota</taxon>
        <taxon>Gammaproteobacteria</taxon>
        <taxon>Moraxellales</taxon>
        <taxon>Moraxellaceae</taxon>
        <taxon>Acinetobacter</taxon>
    </lineage>
</organism>
<dbReference type="HOGENOM" id="CLU_150496_1_0_6"/>
<evidence type="ECO:0000256" key="1">
    <source>
        <dbReference type="SAM" id="MobiDB-lite"/>
    </source>
</evidence>
<comment type="caution">
    <text evidence="2">The sequence shown here is derived from an EMBL/GenBank/DDBJ whole genome shotgun (WGS) entry which is preliminary data.</text>
</comment>
<dbReference type="Pfam" id="PF10109">
    <property type="entry name" value="Phage_TAC_7"/>
    <property type="match status" value="1"/>
</dbReference>
<name>N9R0D0_9GAMM</name>
<gene>
    <name evidence="2" type="ORF">F888_03624</name>
    <name evidence="3" type="ORF">GCM10007354_24760</name>
</gene>
<evidence type="ECO:0000313" key="4">
    <source>
        <dbReference type="Proteomes" id="UP000013200"/>
    </source>
</evidence>
<dbReference type="InterPro" id="IPR019289">
    <property type="entry name" value="Phage_tail_E/E"/>
</dbReference>
<dbReference type="RefSeq" id="WP_005289146.1">
    <property type="nucleotide sequence ID" value="NZ_BMDA01000003.1"/>
</dbReference>
<evidence type="ECO:0000313" key="3">
    <source>
        <dbReference type="EMBL" id="GGH39153.1"/>
    </source>
</evidence>
<reference evidence="2 4" key="1">
    <citation type="submission" date="2013-02" db="EMBL/GenBank/DDBJ databases">
        <title>The Genome Sequence of Acinetobacter sp. NIPH 3623.</title>
        <authorList>
            <consortium name="The Broad Institute Genome Sequencing Platform"/>
            <consortium name="The Broad Institute Genome Sequencing Center for Infectious Disease"/>
            <person name="Cerqueira G."/>
            <person name="Feldgarden M."/>
            <person name="Courvalin P."/>
            <person name="Perichon B."/>
            <person name="Grillot-Courvalin C."/>
            <person name="Clermont D."/>
            <person name="Rocha E."/>
            <person name="Yoon E.-J."/>
            <person name="Nemec A."/>
            <person name="Walker B."/>
            <person name="Young S.K."/>
            <person name="Zeng Q."/>
            <person name="Gargeya S."/>
            <person name="Fitzgerald M."/>
            <person name="Haas B."/>
            <person name="Abouelleil A."/>
            <person name="Alvarado L."/>
            <person name="Arachchi H.M."/>
            <person name="Berlin A.M."/>
            <person name="Chapman S.B."/>
            <person name="Dewar J."/>
            <person name="Goldberg J."/>
            <person name="Griggs A."/>
            <person name="Gujja S."/>
            <person name="Hansen M."/>
            <person name="Howarth C."/>
            <person name="Imamovic A."/>
            <person name="Larimer J."/>
            <person name="McCowan C."/>
            <person name="Murphy C."/>
            <person name="Neiman D."/>
            <person name="Pearson M."/>
            <person name="Priest M."/>
            <person name="Roberts A."/>
            <person name="Saif S."/>
            <person name="Shea T."/>
            <person name="Sisk P."/>
            <person name="Sykes S."/>
            <person name="Wortman J."/>
            <person name="Nusbaum C."/>
            <person name="Birren B."/>
        </authorList>
    </citation>
    <scope>NUCLEOTIDE SEQUENCE [LARGE SCALE GENOMIC DNA]</scope>
    <source>
        <strain evidence="2 4">NIPH 3623</strain>
    </source>
</reference>
<evidence type="ECO:0000313" key="5">
    <source>
        <dbReference type="Proteomes" id="UP000652691"/>
    </source>
</evidence>
<proteinExistence type="predicted"/>
<dbReference type="GeneID" id="80105058"/>
<dbReference type="PATRIC" id="fig|1217698.3.peg.3530"/>
<dbReference type="AlphaFoldDB" id="N9R0D0"/>
<feature type="region of interest" description="Disordered" evidence="1">
    <location>
        <begin position="1"/>
        <end position="24"/>
    </location>
</feature>
<protein>
    <recommendedName>
        <fullName evidence="6">Phage tail protein E</fullName>
    </recommendedName>
</protein>
<dbReference type="Proteomes" id="UP000013200">
    <property type="component" value="Unassembled WGS sequence"/>
</dbReference>
<feature type="compositionally biased region" description="Polar residues" evidence="1">
    <location>
        <begin position="1"/>
        <end position="19"/>
    </location>
</feature>
<accession>N9R0D0</accession>
<dbReference type="STRING" id="1217698.F888_03624"/>
<keyword evidence="4" id="KW-1185">Reference proteome</keyword>
<dbReference type="EMBL" id="APSA01000018">
    <property type="protein sequence ID" value="ENX35791.1"/>
    <property type="molecule type" value="Genomic_DNA"/>
</dbReference>
<reference evidence="3 5" key="2">
    <citation type="journal article" date="2014" name="Int. J. Syst. Evol. Microbiol.">
        <title>Complete genome sequence of Corynebacterium casei LMG S-19264T (=DSM 44701T), isolated from a smear-ripened cheese.</title>
        <authorList>
            <consortium name="US DOE Joint Genome Institute (JGI-PGF)"/>
            <person name="Walter F."/>
            <person name="Albersmeier A."/>
            <person name="Kalinowski J."/>
            <person name="Ruckert C."/>
        </authorList>
    </citation>
    <scope>NUCLEOTIDE SEQUENCE [LARGE SCALE GENOMIC DNA]</scope>
    <source>
        <strain evidence="3 5">CCM 8635</strain>
    </source>
</reference>
<dbReference type="EMBL" id="BMDA01000003">
    <property type="protein sequence ID" value="GGH39153.1"/>
    <property type="molecule type" value="Genomic_DNA"/>
</dbReference>
<reference evidence="3" key="3">
    <citation type="submission" date="2024-03" db="EMBL/GenBank/DDBJ databases">
        <authorList>
            <person name="Sun Q."/>
            <person name="Sedlacek I."/>
        </authorList>
    </citation>
    <scope>NUCLEOTIDE SEQUENCE</scope>
    <source>
        <strain evidence="3">CCM 8635</strain>
    </source>
</reference>
<evidence type="ECO:0000313" key="2">
    <source>
        <dbReference type="EMBL" id="ENX35791.1"/>
    </source>
</evidence>
<sequence length="117" mass="12839">MTSAKQDQTQTSTPEQPVQTPVDPNVRIVELENPIIRGSDSITQITLRKPNVGTLRNLSLQDVLKWNVEATNTVLTRISYPTLSIADLNGMDIADYTSLAVELTNFLVSAKAKSQVV</sequence>
<evidence type="ECO:0008006" key="6">
    <source>
        <dbReference type="Google" id="ProtNLM"/>
    </source>
</evidence>
<dbReference type="Proteomes" id="UP000652691">
    <property type="component" value="Unassembled WGS sequence"/>
</dbReference>